<evidence type="ECO:0000313" key="4">
    <source>
        <dbReference type="Proteomes" id="UP000240608"/>
    </source>
</evidence>
<gene>
    <name evidence="3" type="ORF">C9994_01375</name>
</gene>
<dbReference type="InterPro" id="IPR029058">
    <property type="entry name" value="AB_hydrolase_fold"/>
</dbReference>
<sequence length="288" mass="32461">MIKSLSFILLITLFTSSCTLLSVKKHKDITYLSKDFSDSLPEKKLNVFASKKASGDDKVLIFIHGGSWNSGNKDLYGFLGRRMALKGIVTVIINYPLSPEYKIDDMATAAAKSVQWVKENISEYGGNPDKIFISGHSAGGHIAALITLKEEYIANLGMKNPLIGAILIDAAGLDMYSYLRMKRYAPGTSYLKAFTNDSVKWKESSPIYFIDTNDPPLLIMMGGKTLPGIISTTEDFLTEYENYVPEPNFHLQKHKRHIPMILQFFNTRNRAYDWILDFMEDSNTKKSK</sequence>
<evidence type="ECO:0000256" key="1">
    <source>
        <dbReference type="ARBA" id="ARBA00022801"/>
    </source>
</evidence>
<evidence type="ECO:0000313" key="3">
    <source>
        <dbReference type="EMBL" id="PTB97742.1"/>
    </source>
</evidence>
<comment type="caution">
    <text evidence="3">The sequence shown here is derived from an EMBL/GenBank/DDBJ whole genome shotgun (WGS) entry which is preliminary data.</text>
</comment>
<dbReference type="InterPro" id="IPR049492">
    <property type="entry name" value="BD-FAE-like_dom"/>
</dbReference>
<accession>A0A2T4DVA8</accession>
<dbReference type="AlphaFoldDB" id="A0A2T4DVA8"/>
<dbReference type="Proteomes" id="UP000240608">
    <property type="component" value="Unassembled WGS sequence"/>
</dbReference>
<dbReference type="SUPFAM" id="SSF53474">
    <property type="entry name" value="alpha/beta-Hydrolases"/>
    <property type="match status" value="1"/>
</dbReference>
<dbReference type="PROSITE" id="PS51257">
    <property type="entry name" value="PROKAR_LIPOPROTEIN"/>
    <property type="match status" value="1"/>
</dbReference>
<protein>
    <submittedName>
        <fullName evidence="3">Esterase</fullName>
    </submittedName>
</protein>
<dbReference type="PANTHER" id="PTHR48081">
    <property type="entry name" value="AB HYDROLASE SUPERFAMILY PROTEIN C4A8.06C"/>
    <property type="match status" value="1"/>
</dbReference>
<organism evidence="3 4">
    <name type="scientific">Marivirga lumbricoides</name>
    <dbReference type="NCBI Taxonomy" id="1046115"/>
    <lineage>
        <taxon>Bacteria</taxon>
        <taxon>Pseudomonadati</taxon>
        <taxon>Bacteroidota</taxon>
        <taxon>Cytophagia</taxon>
        <taxon>Cytophagales</taxon>
        <taxon>Marivirgaceae</taxon>
        <taxon>Marivirga</taxon>
    </lineage>
</organism>
<dbReference type="EMBL" id="PYVU01000006">
    <property type="protein sequence ID" value="PTB97742.1"/>
    <property type="molecule type" value="Genomic_DNA"/>
</dbReference>
<dbReference type="PANTHER" id="PTHR48081:SF33">
    <property type="entry name" value="KYNURENINE FORMAMIDASE"/>
    <property type="match status" value="1"/>
</dbReference>
<dbReference type="InterPro" id="IPR050300">
    <property type="entry name" value="GDXG_lipolytic_enzyme"/>
</dbReference>
<name>A0A2T4DVA8_9BACT</name>
<dbReference type="GO" id="GO:0016787">
    <property type="term" value="F:hydrolase activity"/>
    <property type="evidence" value="ECO:0007669"/>
    <property type="project" value="UniProtKB-KW"/>
</dbReference>
<proteinExistence type="predicted"/>
<dbReference type="Pfam" id="PF20434">
    <property type="entry name" value="BD-FAE"/>
    <property type="match status" value="1"/>
</dbReference>
<feature type="domain" description="BD-FAE-like" evidence="2">
    <location>
        <begin position="45"/>
        <end position="223"/>
    </location>
</feature>
<evidence type="ECO:0000259" key="2">
    <source>
        <dbReference type="Pfam" id="PF20434"/>
    </source>
</evidence>
<reference evidence="3 4" key="1">
    <citation type="submission" date="2018-03" db="EMBL/GenBank/DDBJ databases">
        <title>Cross-interface Injection: A General Nanoliter Liquid Handling Method Applied to Single Cells Genome Amplification Automated Nanoliter Liquid Handling Applied to Single Cell Multiple Displacement Amplification.</title>
        <authorList>
            <person name="Yun J."/>
            <person name="Xu P."/>
            <person name="Xu J."/>
            <person name="Dai X."/>
            <person name="Wang Y."/>
            <person name="Zheng X."/>
            <person name="Cao C."/>
            <person name="Yi Q."/>
            <person name="Zhu Y."/>
            <person name="Wang L."/>
            <person name="Dong Z."/>
            <person name="Huang Y."/>
            <person name="Huang L."/>
            <person name="Du W."/>
        </authorList>
    </citation>
    <scope>NUCLEOTIDE SEQUENCE [LARGE SCALE GENOMIC DNA]</scope>
    <source>
        <strain evidence="3 4">Z-D1-2</strain>
    </source>
</reference>
<dbReference type="Gene3D" id="3.40.50.1820">
    <property type="entry name" value="alpha/beta hydrolase"/>
    <property type="match status" value="1"/>
</dbReference>
<keyword evidence="1" id="KW-0378">Hydrolase</keyword>